<comment type="caution">
    <text evidence="6">The sequence shown here is derived from an EMBL/GenBank/DDBJ whole genome shotgun (WGS) entry which is preliminary data.</text>
</comment>
<dbReference type="OrthoDB" id="9807213at2"/>
<dbReference type="InterPro" id="IPR050343">
    <property type="entry name" value="RsuA_PseudoU_synthase"/>
</dbReference>
<dbReference type="AlphaFoldDB" id="A0A2V1H2V0"/>
<comment type="similarity">
    <text evidence="1 3">Belongs to the pseudouridine synthase RsuA family.</text>
</comment>
<keyword evidence="2 3" id="KW-0413">Isomerase</keyword>
<dbReference type="EC" id="5.4.99.-" evidence="3"/>
<dbReference type="EMBL" id="QDDL01000001">
    <property type="protein sequence ID" value="PVZ71497.1"/>
    <property type="molecule type" value="Genomic_DNA"/>
</dbReference>
<dbReference type="PANTHER" id="PTHR47683:SF2">
    <property type="entry name" value="RNA-BINDING S4 DOMAIN-CONTAINING PROTEIN"/>
    <property type="match status" value="1"/>
</dbReference>
<dbReference type="GO" id="GO:0003723">
    <property type="term" value="F:RNA binding"/>
    <property type="evidence" value="ECO:0007669"/>
    <property type="project" value="InterPro"/>
</dbReference>
<accession>A0A2V1H2V0</accession>
<feature type="domain" description="Pseudouridine synthase RsuA/RluA-like" evidence="5">
    <location>
        <begin position="2"/>
        <end position="147"/>
    </location>
</feature>
<evidence type="ECO:0000313" key="7">
    <source>
        <dbReference type="Proteomes" id="UP000244906"/>
    </source>
</evidence>
<evidence type="ECO:0000313" key="6">
    <source>
        <dbReference type="EMBL" id="PVZ71497.1"/>
    </source>
</evidence>
<evidence type="ECO:0000259" key="5">
    <source>
        <dbReference type="Pfam" id="PF00849"/>
    </source>
</evidence>
<reference evidence="6 7" key="1">
    <citation type="submission" date="2018-04" db="EMBL/GenBank/DDBJ databases">
        <title>Thalassorhabdus spongiae gen. nov., sp. nov., isolated from a marine sponge in South-West Iceland.</title>
        <authorList>
            <person name="Knobloch S."/>
            <person name="Daussin A."/>
            <person name="Johannsson R."/>
            <person name="Marteinsson V.T."/>
        </authorList>
    </citation>
    <scope>NUCLEOTIDE SEQUENCE [LARGE SCALE GENOMIC DNA]</scope>
    <source>
        <strain evidence="6 7">Hp12</strain>
    </source>
</reference>
<keyword evidence="7" id="KW-1185">Reference proteome</keyword>
<dbReference type="Proteomes" id="UP000244906">
    <property type="component" value="Unassembled WGS sequence"/>
</dbReference>
<dbReference type="GO" id="GO:0140098">
    <property type="term" value="F:catalytic activity, acting on RNA"/>
    <property type="evidence" value="ECO:0007669"/>
    <property type="project" value="UniProtKB-ARBA"/>
</dbReference>
<dbReference type="InterPro" id="IPR018496">
    <property type="entry name" value="PsdUridine_synth_RsuA/RluB_CS"/>
</dbReference>
<dbReference type="GO" id="GO:0009982">
    <property type="term" value="F:pseudouridine synthase activity"/>
    <property type="evidence" value="ECO:0007669"/>
    <property type="project" value="InterPro"/>
</dbReference>
<feature type="region of interest" description="Disordered" evidence="4">
    <location>
        <begin position="180"/>
        <end position="233"/>
    </location>
</feature>
<dbReference type="InterPro" id="IPR000748">
    <property type="entry name" value="PsdUridine_synth_RsuA/RluB/E/F"/>
</dbReference>
<evidence type="ECO:0000256" key="1">
    <source>
        <dbReference type="ARBA" id="ARBA00008348"/>
    </source>
</evidence>
<dbReference type="SUPFAM" id="SSF55120">
    <property type="entry name" value="Pseudouridine synthase"/>
    <property type="match status" value="1"/>
</dbReference>
<sequence length="233" mass="26569">MLLLLNKPFNVLCQFTDSENRPTLADYVQQPQIYPAGRLDRDSEGLLLLTNDGKLQSRISHPANKLQKTYIVQVEGIPDDNAIETLRKGVKLKDGKTKPAKVKLCNTPDWLWPRTPPVRFRANIPTRWLEISITEGKNRQVRRMTAAIGHPTLRLIRTHIGPWSLSNVAPGETRLIQNPWSELPTTQGENLVTADTRNNCRNQRTQASPKKDNSASPRAKETRHNNRPRRHKT</sequence>
<dbReference type="InterPro" id="IPR020103">
    <property type="entry name" value="PsdUridine_synth_cat_dom_sf"/>
</dbReference>
<organism evidence="6 7">
    <name type="scientific">Pelagibaculum spongiae</name>
    <dbReference type="NCBI Taxonomy" id="2080658"/>
    <lineage>
        <taxon>Bacteria</taxon>
        <taxon>Pseudomonadati</taxon>
        <taxon>Pseudomonadota</taxon>
        <taxon>Gammaproteobacteria</taxon>
        <taxon>Oceanospirillales</taxon>
        <taxon>Pelagibaculum</taxon>
    </lineage>
</organism>
<dbReference type="RefSeq" id="WP_116685086.1">
    <property type="nucleotide sequence ID" value="NZ_CAWNYD010000001.1"/>
</dbReference>
<feature type="compositionally biased region" description="Polar residues" evidence="4">
    <location>
        <begin position="180"/>
        <end position="208"/>
    </location>
</feature>
<dbReference type="InterPro" id="IPR006145">
    <property type="entry name" value="PsdUridine_synth_RsuA/RluA"/>
</dbReference>
<evidence type="ECO:0000256" key="4">
    <source>
        <dbReference type="SAM" id="MobiDB-lite"/>
    </source>
</evidence>
<evidence type="ECO:0000256" key="3">
    <source>
        <dbReference type="RuleBase" id="RU003887"/>
    </source>
</evidence>
<feature type="compositionally biased region" description="Basic and acidic residues" evidence="4">
    <location>
        <begin position="209"/>
        <end position="224"/>
    </location>
</feature>
<evidence type="ECO:0000256" key="2">
    <source>
        <dbReference type="ARBA" id="ARBA00023235"/>
    </source>
</evidence>
<dbReference type="InterPro" id="IPR020094">
    <property type="entry name" value="TruA/RsuA/RluB/E/F_N"/>
</dbReference>
<dbReference type="Pfam" id="PF00849">
    <property type="entry name" value="PseudoU_synth_2"/>
    <property type="match status" value="1"/>
</dbReference>
<proteinExistence type="inferred from homology"/>
<dbReference type="GO" id="GO:0001522">
    <property type="term" value="P:pseudouridine synthesis"/>
    <property type="evidence" value="ECO:0007669"/>
    <property type="project" value="InterPro"/>
</dbReference>
<dbReference type="PROSITE" id="PS01149">
    <property type="entry name" value="PSI_RSU"/>
    <property type="match status" value="1"/>
</dbReference>
<dbReference type="GO" id="GO:0006364">
    <property type="term" value="P:rRNA processing"/>
    <property type="evidence" value="ECO:0007669"/>
    <property type="project" value="UniProtKB-ARBA"/>
</dbReference>
<name>A0A2V1H2V0_9GAMM</name>
<dbReference type="PANTHER" id="PTHR47683">
    <property type="entry name" value="PSEUDOURIDINE SYNTHASE FAMILY PROTEIN-RELATED"/>
    <property type="match status" value="1"/>
</dbReference>
<gene>
    <name evidence="6" type="ORF">DC094_00135</name>
</gene>
<dbReference type="Gene3D" id="3.30.70.580">
    <property type="entry name" value="Pseudouridine synthase I, catalytic domain, N-terminal subdomain"/>
    <property type="match status" value="1"/>
</dbReference>
<dbReference type="NCBIfam" id="TIGR00093">
    <property type="entry name" value="pseudouridine synthase"/>
    <property type="match status" value="1"/>
</dbReference>
<dbReference type="InterPro" id="IPR042092">
    <property type="entry name" value="PsdUridine_s_RsuA/RluB/E/F_cat"/>
</dbReference>
<dbReference type="Gene3D" id="3.30.70.1560">
    <property type="entry name" value="Alpha-L RNA-binding motif"/>
    <property type="match status" value="1"/>
</dbReference>
<protein>
    <recommendedName>
        <fullName evidence="3">Pseudouridine synthase</fullName>
        <ecNumber evidence="3">5.4.99.-</ecNumber>
    </recommendedName>
</protein>